<gene>
    <name evidence="3" type="ORF">NLI96_g889</name>
</gene>
<dbReference type="Gene3D" id="1.10.510.10">
    <property type="entry name" value="Transferase(Phosphotransferase) domain 1"/>
    <property type="match status" value="1"/>
</dbReference>
<reference evidence="3" key="1">
    <citation type="submission" date="2022-07" db="EMBL/GenBank/DDBJ databases">
        <title>Genome Sequence of Physisporinus lineatus.</title>
        <authorList>
            <person name="Buettner E."/>
        </authorList>
    </citation>
    <scope>NUCLEOTIDE SEQUENCE</scope>
    <source>
        <strain evidence="3">VT162</strain>
    </source>
</reference>
<keyword evidence="4" id="KW-1185">Reference proteome</keyword>
<evidence type="ECO:0000259" key="2">
    <source>
        <dbReference type="Pfam" id="PF17667"/>
    </source>
</evidence>
<dbReference type="InterPro" id="IPR040976">
    <property type="entry name" value="Pkinase_fungal"/>
</dbReference>
<dbReference type="GO" id="GO:0004672">
    <property type="term" value="F:protein kinase activity"/>
    <property type="evidence" value="ECO:0007669"/>
    <property type="project" value="InterPro"/>
</dbReference>
<protein>
    <recommendedName>
        <fullName evidence="2">Fungal-type protein kinase domain-containing protein</fullName>
    </recommendedName>
</protein>
<name>A0AAD5VBH8_9APHY</name>
<dbReference type="InterPro" id="IPR008266">
    <property type="entry name" value="Tyr_kinase_AS"/>
</dbReference>
<dbReference type="Proteomes" id="UP001212997">
    <property type="component" value="Unassembled WGS sequence"/>
</dbReference>
<feature type="compositionally biased region" description="Low complexity" evidence="1">
    <location>
        <begin position="766"/>
        <end position="779"/>
    </location>
</feature>
<accession>A0AAD5VBH8</accession>
<feature type="region of interest" description="Disordered" evidence="1">
    <location>
        <begin position="725"/>
        <end position="798"/>
    </location>
</feature>
<dbReference type="PROSITE" id="PS00109">
    <property type="entry name" value="PROTEIN_KINASE_TYR"/>
    <property type="match status" value="1"/>
</dbReference>
<sequence>MSSPTTPPLVRLPMQHEDLAQQKMSGHIYANIPNFLDVLFPVTSAECLDVLRRLQDKGLWEAESSARVDVGKWANLPKSTSSERDLYQPFVDIANFVSECAGPVVTDGDERILDWLNCHARASESIFENDSKEIPDTIVRLTRCEPIGENGYRGVKSFETLTWRQPVILGEFKAFKKNRSAILQLLRYARATYKHQPDRRFLYGFTFILKYLQVWYFDRAGGLGSCLIDVHEEPLLFIQFLLGISRKSATQLGFDTSFKMRLGDQLVNSYAVGGLCDPKQGDILWEFETLGEGNQEKETFVAFRFLTEDRPEVVRGRGTRIMLLWLASELADGIPEAKRKLCLSLKVYVGKDMWRDARRVAEGQLYFDQGDLKGVAKLYSFEDLMVDGSLDSTGSTWDQLSLSDAKLTELYPDTKTTSNKTKEKYFRTFFRRDALPDYPTMAPWLDPMKATEVDVSSIYSRQHCRLILKTYGFPITDFMSLEELGRVLADAIRAHKSLVDKGFLHRDISPGNIVITKDPNSGEWCGIIIDQDYTVPVKHIPLLGDHQIGTSAFMAIEMLDQSPVLLPSDLEIYKSAVDAANDPQSSPEMKQTSIPHRPIHDVESFFWLLCWICMSRRGPSTSREGISLGINKNEAERDELAKQAVKWLFDCPMETCGLRKRKVLITHADFNRCVTQHLAPYFLPLRPALAGLRWALLTAYRTKEYDGIYDEFFVVLAMIPELLRKNPPEPVPHREDMEKRAERRRSRYDNPRSLYLAPEPDHPIYVDVDSTSVSDVQQSPVHKKAKMSLLTVEGEKRK</sequence>
<feature type="domain" description="Fungal-type protein kinase" evidence="2">
    <location>
        <begin position="159"/>
        <end position="613"/>
    </location>
</feature>
<dbReference type="EMBL" id="JANAWD010000016">
    <property type="protein sequence ID" value="KAJ3491186.1"/>
    <property type="molecule type" value="Genomic_DNA"/>
</dbReference>
<evidence type="ECO:0000313" key="4">
    <source>
        <dbReference type="Proteomes" id="UP001212997"/>
    </source>
</evidence>
<proteinExistence type="predicted"/>
<comment type="caution">
    <text evidence="3">The sequence shown here is derived from an EMBL/GenBank/DDBJ whole genome shotgun (WGS) entry which is preliminary data.</text>
</comment>
<dbReference type="InterPro" id="IPR011009">
    <property type="entry name" value="Kinase-like_dom_sf"/>
</dbReference>
<organism evidence="3 4">
    <name type="scientific">Meripilus lineatus</name>
    <dbReference type="NCBI Taxonomy" id="2056292"/>
    <lineage>
        <taxon>Eukaryota</taxon>
        <taxon>Fungi</taxon>
        <taxon>Dikarya</taxon>
        <taxon>Basidiomycota</taxon>
        <taxon>Agaricomycotina</taxon>
        <taxon>Agaricomycetes</taxon>
        <taxon>Polyporales</taxon>
        <taxon>Meripilaceae</taxon>
        <taxon>Meripilus</taxon>
    </lineage>
</organism>
<dbReference type="PANTHER" id="PTHR38248:SF2">
    <property type="entry name" value="FUNK1 11"/>
    <property type="match status" value="1"/>
</dbReference>
<evidence type="ECO:0000256" key="1">
    <source>
        <dbReference type="SAM" id="MobiDB-lite"/>
    </source>
</evidence>
<feature type="compositionally biased region" description="Basic and acidic residues" evidence="1">
    <location>
        <begin position="725"/>
        <end position="741"/>
    </location>
</feature>
<dbReference type="AlphaFoldDB" id="A0AAD5VBH8"/>
<evidence type="ECO:0000313" key="3">
    <source>
        <dbReference type="EMBL" id="KAJ3491186.1"/>
    </source>
</evidence>
<dbReference type="Pfam" id="PF17667">
    <property type="entry name" value="Pkinase_fungal"/>
    <property type="match status" value="1"/>
</dbReference>
<dbReference type="PANTHER" id="PTHR38248">
    <property type="entry name" value="FUNK1 6"/>
    <property type="match status" value="1"/>
</dbReference>
<dbReference type="SUPFAM" id="SSF56112">
    <property type="entry name" value="Protein kinase-like (PK-like)"/>
    <property type="match status" value="1"/>
</dbReference>